<proteinExistence type="predicted"/>
<dbReference type="GO" id="GO:0005737">
    <property type="term" value="C:cytoplasm"/>
    <property type="evidence" value="ECO:0007669"/>
    <property type="project" value="TreeGrafter"/>
</dbReference>
<dbReference type="GO" id="GO:0150007">
    <property type="term" value="P:clathrin-dependent synaptic vesicle endocytosis"/>
    <property type="evidence" value="ECO:0007669"/>
    <property type="project" value="TreeGrafter"/>
</dbReference>
<dbReference type="PROSITE" id="PS50031">
    <property type="entry name" value="EH"/>
    <property type="match status" value="1"/>
</dbReference>
<reference evidence="4" key="1">
    <citation type="submission" date="2013-04" db="EMBL/GenBank/DDBJ databases">
        <authorList>
            <person name="Qu J."/>
            <person name="Murali S.C."/>
            <person name="Bandaranaike D."/>
            <person name="Bellair M."/>
            <person name="Blankenburg K."/>
            <person name="Chao H."/>
            <person name="Dinh H."/>
            <person name="Doddapaneni H."/>
            <person name="Downs B."/>
            <person name="Dugan-Rocha S."/>
            <person name="Elkadiri S."/>
            <person name="Gnanaolivu R.D."/>
            <person name="Hernandez B."/>
            <person name="Javaid M."/>
            <person name="Jayaseelan J.C."/>
            <person name="Lee S."/>
            <person name="Li M."/>
            <person name="Ming W."/>
            <person name="Munidasa M."/>
            <person name="Muniz J."/>
            <person name="Nguyen L."/>
            <person name="Ongeri F."/>
            <person name="Osuji N."/>
            <person name="Pu L.-L."/>
            <person name="Puazo M."/>
            <person name="Qu C."/>
            <person name="Quiroz J."/>
            <person name="Raj R."/>
            <person name="Weissenberger G."/>
            <person name="Xin Y."/>
            <person name="Zou X."/>
            <person name="Han Y."/>
            <person name="Richards S."/>
            <person name="Worley K."/>
            <person name="Muzny D."/>
            <person name="Gibbs R."/>
        </authorList>
    </citation>
    <scope>NUCLEOTIDE SEQUENCE</scope>
    <source>
        <strain evidence="4">Sampled in the wild</strain>
    </source>
</reference>
<dbReference type="SUPFAM" id="SSF47473">
    <property type="entry name" value="EF-hand"/>
    <property type="match status" value="1"/>
</dbReference>
<dbReference type="GO" id="GO:0060090">
    <property type="term" value="F:molecular adaptor activity"/>
    <property type="evidence" value="ECO:0007669"/>
    <property type="project" value="TreeGrafter"/>
</dbReference>
<keyword evidence="5" id="KW-1185">Reference proteome</keyword>
<dbReference type="PANTHER" id="PTHR11216">
    <property type="entry name" value="EH DOMAIN"/>
    <property type="match status" value="1"/>
</dbReference>
<dbReference type="OrthoDB" id="207120at2759"/>
<dbReference type="EMBL" id="KZ309469">
    <property type="protein sequence ID" value="KAG8238921.1"/>
    <property type="molecule type" value="Genomic_DNA"/>
</dbReference>
<accession>A0A8K0KP27</accession>
<name>A0A8K0KP27_LADFU</name>
<dbReference type="InterPro" id="IPR002048">
    <property type="entry name" value="EF_hand_dom"/>
</dbReference>
<dbReference type="AlphaFoldDB" id="A0A8K0KP27"/>
<dbReference type="GO" id="GO:0097708">
    <property type="term" value="C:intracellular vesicle"/>
    <property type="evidence" value="ECO:0007669"/>
    <property type="project" value="TreeGrafter"/>
</dbReference>
<dbReference type="FunFam" id="1.10.238.10:FF:000055">
    <property type="entry name" value="Intersectin-1 isoform 1"/>
    <property type="match status" value="1"/>
</dbReference>
<dbReference type="PROSITE" id="PS00018">
    <property type="entry name" value="EF_HAND_1"/>
    <property type="match status" value="1"/>
</dbReference>
<evidence type="ECO:0000313" key="5">
    <source>
        <dbReference type="Proteomes" id="UP000792457"/>
    </source>
</evidence>
<dbReference type="CDD" id="cd00052">
    <property type="entry name" value="EH"/>
    <property type="match status" value="1"/>
</dbReference>
<dbReference type="InterPro" id="IPR011992">
    <property type="entry name" value="EF-hand-dom_pair"/>
</dbReference>
<dbReference type="SMART" id="SM00027">
    <property type="entry name" value="EH"/>
    <property type="match status" value="1"/>
</dbReference>
<dbReference type="InterPro" id="IPR000261">
    <property type="entry name" value="EH_dom"/>
</dbReference>
<dbReference type="GO" id="GO:0042734">
    <property type="term" value="C:presynaptic membrane"/>
    <property type="evidence" value="ECO:0007669"/>
    <property type="project" value="TreeGrafter"/>
</dbReference>
<dbReference type="GO" id="GO:0005509">
    <property type="term" value="F:calcium ion binding"/>
    <property type="evidence" value="ECO:0007669"/>
    <property type="project" value="InterPro"/>
</dbReference>
<comment type="caution">
    <text evidence="4">The sequence shown here is derived from an EMBL/GenBank/DDBJ whole genome shotgun (WGS) entry which is preliminary data.</text>
</comment>
<feature type="domain" description="EF-hand" evidence="3">
    <location>
        <begin position="48"/>
        <end position="83"/>
    </location>
</feature>
<evidence type="ECO:0000256" key="1">
    <source>
        <dbReference type="ARBA" id="ARBA00022837"/>
    </source>
</evidence>
<keyword evidence="1" id="KW-0106">Calcium</keyword>
<dbReference type="Pfam" id="PF12763">
    <property type="entry name" value="EH"/>
    <property type="match status" value="1"/>
</dbReference>
<evidence type="ECO:0000259" key="3">
    <source>
        <dbReference type="PROSITE" id="PS50222"/>
    </source>
</evidence>
<evidence type="ECO:0000259" key="2">
    <source>
        <dbReference type="PROSITE" id="PS50031"/>
    </source>
</evidence>
<dbReference type="PANTHER" id="PTHR11216:SF170">
    <property type="entry name" value="DYNAMIN ASSOCIATED PROTEIN 160, ISOFORM D"/>
    <property type="match status" value="1"/>
</dbReference>
<protein>
    <submittedName>
        <fullName evidence="4">Uncharacterized protein</fullName>
    </submittedName>
</protein>
<sequence length="109" mass="11871">MAATGAADPWVITPRERLRYEEQFKTLKPINGIITGAQAKGYLLQSQLPPPILGQIWSLADTDSDGKMDINEFSIACKLINLKLRGFELPKTLPPSLLNVPPVAALTTA</sequence>
<feature type="domain" description="EH" evidence="2">
    <location>
        <begin position="16"/>
        <end position="104"/>
    </location>
</feature>
<feature type="non-terminal residue" evidence="4">
    <location>
        <position position="109"/>
    </location>
</feature>
<gene>
    <name evidence="4" type="ORF">J437_LFUL000758</name>
</gene>
<evidence type="ECO:0000313" key="4">
    <source>
        <dbReference type="EMBL" id="KAG8238921.1"/>
    </source>
</evidence>
<dbReference type="PROSITE" id="PS50222">
    <property type="entry name" value="EF_HAND_2"/>
    <property type="match status" value="1"/>
</dbReference>
<reference evidence="4" key="2">
    <citation type="submission" date="2017-10" db="EMBL/GenBank/DDBJ databases">
        <title>Ladona fulva Genome sequencing and assembly.</title>
        <authorList>
            <person name="Murali S."/>
            <person name="Richards S."/>
            <person name="Bandaranaike D."/>
            <person name="Bellair M."/>
            <person name="Blankenburg K."/>
            <person name="Chao H."/>
            <person name="Dinh H."/>
            <person name="Doddapaneni H."/>
            <person name="Dugan-Rocha S."/>
            <person name="Elkadiri S."/>
            <person name="Gnanaolivu R."/>
            <person name="Hernandez B."/>
            <person name="Skinner E."/>
            <person name="Javaid M."/>
            <person name="Lee S."/>
            <person name="Li M."/>
            <person name="Ming W."/>
            <person name="Munidasa M."/>
            <person name="Muniz J."/>
            <person name="Nguyen L."/>
            <person name="Hughes D."/>
            <person name="Osuji N."/>
            <person name="Pu L.-L."/>
            <person name="Puazo M."/>
            <person name="Qu C."/>
            <person name="Quiroz J."/>
            <person name="Raj R."/>
            <person name="Weissenberger G."/>
            <person name="Xin Y."/>
            <person name="Zou X."/>
            <person name="Han Y."/>
            <person name="Worley K."/>
            <person name="Muzny D."/>
            <person name="Gibbs R."/>
        </authorList>
    </citation>
    <scope>NUCLEOTIDE SEQUENCE</scope>
    <source>
        <strain evidence="4">Sampled in the wild</strain>
    </source>
</reference>
<dbReference type="InterPro" id="IPR018247">
    <property type="entry name" value="EF_Hand_1_Ca_BS"/>
</dbReference>
<dbReference type="Gene3D" id="1.10.238.10">
    <property type="entry name" value="EF-hand"/>
    <property type="match status" value="1"/>
</dbReference>
<organism evidence="4 5">
    <name type="scientific">Ladona fulva</name>
    <name type="common">Scarce chaser dragonfly</name>
    <name type="synonym">Libellula fulva</name>
    <dbReference type="NCBI Taxonomy" id="123851"/>
    <lineage>
        <taxon>Eukaryota</taxon>
        <taxon>Metazoa</taxon>
        <taxon>Ecdysozoa</taxon>
        <taxon>Arthropoda</taxon>
        <taxon>Hexapoda</taxon>
        <taxon>Insecta</taxon>
        <taxon>Pterygota</taxon>
        <taxon>Palaeoptera</taxon>
        <taxon>Odonata</taxon>
        <taxon>Epiprocta</taxon>
        <taxon>Anisoptera</taxon>
        <taxon>Libelluloidea</taxon>
        <taxon>Libellulidae</taxon>
        <taxon>Ladona</taxon>
    </lineage>
</organism>
<dbReference type="Proteomes" id="UP000792457">
    <property type="component" value="Unassembled WGS sequence"/>
</dbReference>